<evidence type="ECO:0000313" key="2">
    <source>
        <dbReference type="Proteomes" id="UP001589773"/>
    </source>
</evidence>
<name>A0ABV6FI86_9BURK</name>
<proteinExistence type="predicted"/>
<sequence length="48" mass="5631">MARSFFAERKFIAGKPKNGKFIVQFAVRGVFALFQYMQDQFKQIQKLA</sequence>
<dbReference type="Proteomes" id="UP001589773">
    <property type="component" value="Unassembled WGS sequence"/>
</dbReference>
<organism evidence="1 2">
    <name type="scientific">Massilia consociata</name>
    <dbReference type="NCBI Taxonomy" id="760117"/>
    <lineage>
        <taxon>Bacteria</taxon>
        <taxon>Pseudomonadati</taxon>
        <taxon>Pseudomonadota</taxon>
        <taxon>Betaproteobacteria</taxon>
        <taxon>Burkholderiales</taxon>
        <taxon>Oxalobacteraceae</taxon>
        <taxon>Telluria group</taxon>
        <taxon>Massilia</taxon>
    </lineage>
</organism>
<gene>
    <name evidence="1" type="ORF">ACFFJK_14070</name>
</gene>
<protein>
    <submittedName>
        <fullName evidence="1">Uncharacterized protein</fullName>
    </submittedName>
</protein>
<keyword evidence="2" id="KW-1185">Reference proteome</keyword>
<evidence type="ECO:0000313" key="1">
    <source>
        <dbReference type="EMBL" id="MFC0253022.1"/>
    </source>
</evidence>
<dbReference type="EMBL" id="JBHLWP010000013">
    <property type="protein sequence ID" value="MFC0253022.1"/>
    <property type="molecule type" value="Genomic_DNA"/>
</dbReference>
<reference evidence="1 2" key="1">
    <citation type="submission" date="2024-09" db="EMBL/GenBank/DDBJ databases">
        <authorList>
            <person name="Sun Q."/>
            <person name="Mori K."/>
        </authorList>
    </citation>
    <scope>NUCLEOTIDE SEQUENCE [LARGE SCALE GENOMIC DNA]</scope>
    <source>
        <strain evidence="1 2">CCM 7792</strain>
    </source>
</reference>
<comment type="caution">
    <text evidence="1">The sequence shown here is derived from an EMBL/GenBank/DDBJ whole genome shotgun (WGS) entry which is preliminary data.</text>
</comment>
<dbReference type="RefSeq" id="WP_379679950.1">
    <property type="nucleotide sequence ID" value="NZ_JBHLWP010000013.1"/>
</dbReference>
<accession>A0ABV6FI86</accession>